<dbReference type="InterPro" id="IPR038472">
    <property type="entry name" value="DndE_sf"/>
</dbReference>
<dbReference type="NCBIfam" id="TIGR03184">
    <property type="entry name" value="DNA_S_dndE"/>
    <property type="match status" value="1"/>
</dbReference>
<accession>A0A370UBY9</accession>
<reference evidence="1 2" key="1">
    <citation type="submission" date="2018-06" db="EMBL/GenBank/DDBJ databases">
        <title>Marinomonas sp. YLB-05 draft genome sequence.</title>
        <authorList>
            <person name="Yu L."/>
            <person name="Tang X."/>
        </authorList>
    </citation>
    <scope>NUCLEOTIDE SEQUENCE [LARGE SCALE GENOMIC DNA]</scope>
    <source>
        <strain evidence="1 2">YLB-05</strain>
    </source>
</reference>
<evidence type="ECO:0000313" key="1">
    <source>
        <dbReference type="EMBL" id="RDL45327.1"/>
    </source>
</evidence>
<dbReference type="Pfam" id="PF08870">
    <property type="entry name" value="DndE"/>
    <property type="match status" value="1"/>
</dbReference>
<dbReference type="RefSeq" id="WP_115467360.1">
    <property type="nucleotide sequence ID" value="NZ_QKRA01000002.1"/>
</dbReference>
<keyword evidence="2" id="KW-1185">Reference proteome</keyword>
<proteinExistence type="predicted"/>
<gene>
    <name evidence="1" type="primary">dndE</name>
    <name evidence="1" type="ORF">DN730_06885</name>
</gene>
<protein>
    <submittedName>
        <fullName evidence="1">DNA sulfur modification protein DndE</fullName>
    </submittedName>
</protein>
<dbReference type="Gene3D" id="1.10.1220.160">
    <property type="entry name" value="DNA sulphur modification protein DndE"/>
    <property type="match status" value="1"/>
</dbReference>
<organism evidence="1 2">
    <name type="scientific">Marinomonas piezotolerans</name>
    <dbReference type="NCBI Taxonomy" id="2213058"/>
    <lineage>
        <taxon>Bacteria</taxon>
        <taxon>Pseudomonadati</taxon>
        <taxon>Pseudomonadota</taxon>
        <taxon>Gammaproteobacteria</taxon>
        <taxon>Oceanospirillales</taxon>
        <taxon>Oceanospirillaceae</taxon>
        <taxon>Marinomonas</taxon>
    </lineage>
</organism>
<comment type="caution">
    <text evidence="1">The sequence shown here is derived from an EMBL/GenBank/DDBJ whole genome shotgun (WGS) entry which is preliminary data.</text>
</comment>
<dbReference type="OrthoDB" id="512647at2"/>
<dbReference type="AlphaFoldDB" id="A0A370UBY9"/>
<sequence>MLPTIDTIKLSEKQKQQLIRLKTKTGIENWNVLCRWALCLSLAEESAPPYEEIPSNSNVEMSWKVFAGEYADIYLAVLREAYKKQSAQLNEVHFGEFLKLHINRGISLF</sequence>
<dbReference type="InterPro" id="IPR014969">
    <property type="entry name" value="DNA_S_DndE"/>
</dbReference>
<evidence type="ECO:0000313" key="2">
    <source>
        <dbReference type="Proteomes" id="UP000254326"/>
    </source>
</evidence>
<dbReference type="EMBL" id="QKRA01000002">
    <property type="protein sequence ID" value="RDL45327.1"/>
    <property type="molecule type" value="Genomic_DNA"/>
</dbReference>
<dbReference type="Proteomes" id="UP000254326">
    <property type="component" value="Unassembled WGS sequence"/>
</dbReference>
<name>A0A370UBY9_9GAMM</name>